<keyword evidence="3" id="KW-1185">Reference proteome</keyword>
<dbReference type="EMBL" id="BTGU01016194">
    <property type="protein sequence ID" value="GMN74657.1"/>
    <property type="molecule type" value="Genomic_DNA"/>
</dbReference>
<name>A0AA88EGP5_FICCA</name>
<organism evidence="2 3">
    <name type="scientific">Ficus carica</name>
    <name type="common">Common fig</name>
    <dbReference type="NCBI Taxonomy" id="3494"/>
    <lineage>
        <taxon>Eukaryota</taxon>
        <taxon>Viridiplantae</taxon>
        <taxon>Streptophyta</taxon>
        <taxon>Embryophyta</taxon>
        <taxon>Tracheophyta</taxon>
        <taxon>Spermatophyta</taxon>
        <taxon>Magnoliopsida</taxon>
        <taxon>eudicotyledons</taxon>
        <taxon>Gunneridae</taxon>
        <taxon>Pentapetalae</taxon>
        <taxon>rosids</taxon>
        <taxon>fabids</taxon>
        <taxon>Rosales</taxon>
        <taxon>Moraceae</taxon>
        <taxon>Ficeae</taxon>
        <taxon>Ficus</taxon>
    </lineage>
</organism>
<evidence type="ECO:0000256" key="1">
    <source>
        <dbReference type="SAM" id="MobiDB-lite"/>
    </source>
</evidence>
<dbReference type="Proteomes" id="UP001187192">
    <property type="component" value="Unassembled WGS sequence"/>
</dbReference>
<evidence type="ECO:0000313" key="3">
    <source>
        <dbReference type="Proteomes" id="UP001187192"/>
    </source>
</evidence>
<protein>
    <submittedName>
        <fullName evidence="2">Uncharacterized protein</fullName>
    </submittedName>
</protein>
<gene>
    <name evidence="2" type="ORF">TIFTF001_055025</name>
</gene>
<evidence type="ECO:0000313" key="2">
    <source>
        <dbReference type="EMBL" id="GMN74657.1"/>
    </source>
</evidence>
<dbReference type="AlphaFoldDB" id="A0AA88EGP5"/>
<reference evidence="2" key="1">
    <citation type="submission" date="2023-07" db="EMBL/GenBank/DDBJ databases">
        <title>draft genome sequence of fig (Ficus carica).</title>
        <authorList>
            <person name="Takahashi T."/>
            <person name="Nishimura K."/>
        </authorList>
    </citation>
    <scope>NUCLEOTIDE SEQUENCE</scope>
</reference>
<comment type="caution">
    <text evidence="2">The sequence shown here is derived from an EMBL/GenBank/DDBJ whole genome shotgun (WGS) entry which is preliminary data.</text>
</comment>
<proteinExistence type="predicted"/>
<sequence length="90" mass="10162">MSRRDGSGEALADEADELGGFGEESVTGLAGMGHQHMDYDNVQTATSGVHRQRRRTAGALDNRRWTCWCIGKKYREEGRRGQQYREEEEG</sequence>
<accession>A0AA88EGP5</accession>
<feature type="region of interest" description="Disordered" evidence="1">
    <location>
        <begin position="1"/>
        <end position="32"/>
    </location>
</feature>